<sequence length="481" mass="53774">MPYPIAKLAYGLRHRLGELATPNERYNLQIAAGNAAICPPKVQATQISWGSFRFYYKNGATSVYRNKFYEKPSLYIANGLTVVHGSDPIDFDGIDFQSLSNDIFGKFIFQSAYLRLTKCAVSKPFLDTASKIGTVQKIIINRNTSSPYVISFPDIFSAFPILESLICDNCFLSENWLTDILKFKNEHLSYINLSVRAGEFKEFEFSDLTTLLKTAQPDFYLSISITSEFEPIKWFCHKLKVYLGEQFPCTYDRSVTERTFVISYVNDRLLPLAALQKSKSISKKGQCAVQFVKTLLLEVACGAEATLDAGRPKQLDHYEFLTAVGTKVRLVQAFMETVCDNEDTYGFEVNGFSHGITVRTILTSIQQEFNLKTKLPRSASGKDDLKIGVKSSALCLQDRTKPWLAGFAAAMITNLSLAGAITGQSWPFYAAVSATAAQLTWQIATVNTNSRADCWTKFNSNQWVGALILAGLITETKINWH</sequence>
<dbReference type="GO" id="GO:0006744">
    <property type="term" value="P:ubiquinone biosynthetic process"/>
    <property type="evidence" value="ECO:0007669"/>
    <property type="project" value="TreeGrafter"/>
</dbReference>
<evidence type="ECO:0000256" key="3">
    <source>
        <dbReference type="ARBA" id="ARBA00005985"/>
    </source>
</evidence>
<keyword evidence="8" id="KW-1185">Reference proteome</keyword>
<keyword evidence="4" id="KW-0808">Transferase</keyword>
<evidence type="ECO:0000313" key="9">
    <source>
        <dbReference type="WBParaSite" id="Pan_g6659.t1"/>
    </source>
</evidence>
<evidence type="ECO:0000256" key="7">
    <source>
        <dbReference type="ARBA" id="ARBA00023136"/>
    </source>
</evidence>
<organism evidence="8 9">
    <name type="scientific">Panagrellus redivivus</name>
    <name type="common">Microworm</name>
    <dbReference type="NCBI Taxonomy" id="6233"/>
    <lineage>
        <taxon>Eukaryota</taxon>
        <taxon>Metazoa</taxon>
        <taxon>Ecdysozoa</taxon>
        <taxon>Nematoda</taxon>
        <taxon>Chromadorea</taxon>
        <taxon>Rhabditida</taxon>
        <taxon>Tylenchina</taxon>
        <taxon>Panagrolaimomorpha</taxon>
        <taxon>Panagrolaimoidea</taxon>
        <taxon>Panagrolaimidae</taxon>
        <taxon>Panagrellus</taxon>
    </lineage>
</organism>
<dbReference type="AlphaFoldDB" id="A0A7E4W539"/>
<comment type="similarity">
    <text evidence="3">Belongs to the UbiA prenyltransferase family.</text>
</comment>
<evidence type="ECO:0000256" key="1">
    <source>
        <dbReference type="ARBA" id="ARBA00001946"/>
    </source>
</evidence>
<dbReference type="PANTHER" id="PTHR11048">
    <property type="entry name" value="PRENYLTRANSFERASES"/>
    <property type="match status" value="1"/>
</dbReference>
<dbReference type="Proteomes" id="UP000492821">
    <property type="component" value="Unassembled WGS sequence"/>
</dbReference>
<dbReference type="Gene3D" id="1.20.120.1780">
    <property type="entry name" value="UbiA prenyltransferase"/>
    <property type="match status" value="1"/>
</dbReference>
<dbReference type="WBParaSite" id="Pan_g6659.t1">
    <property type="protein sequence ID" value="Pan_g6659.t1"/>
    <property type="gene ID" value="Pan_g6659"/>
</dbReference>
<evidence type="ECO:0000256" key="5">
    <source>
        <dbReference type="ARBA" id="ARBA00022692"/>
    </source>
</evidence>
<evidence type="ECO:0000256" key="6">
    <source>
        <dbReference type="ARBA" id="ARBA00022989"/>
    </source>
</evidence>
<dbReference type="GO" id="GO:0016765">
    <property type="term" value="F:transferase activity, transferring alkyl or aryl (other than methyl) groups"/>
    <property type="evidence" value="ECO:0007669"/>
    <property type="project" value="TreeGrafter"/>
</dbReference>
<keyword evidence="7" id="KW-0472">Membrane</keyword>
<protein>
    <submittedName>
        <fullName evidence="9">NR LBD domain-containing protein</fullName>
    </submittedName>
</protein>
<keyword evidence="5" id="KW-0812">Transmembrane</keyword>
<comment type="cofactor">
    <cofactor evidence="1">
        <name>Mg(2+)</name>
        <dbReference type="ChEBI" id="CHEBI:18420"/>
    </cofactor>
</comment>
<name>A0A7E4W539_PANRE</name>
<dbReference type="GO" id="GO:0005743">
    <property type="term" value="C:mitochondrial inner membrane"/>
    <property type="evidence" value="ECO:0007669"/>
    <property type="project" value="TreeGrafter"/>
</dbReference>
<dbReference type="InterPro" id="IPR039653">
    <property type="entry name" value="Prenyltransferase"/>
</dbReference>
<reference evidence="9" key="2">
    <citation type="submission" date="2020-10" db="UniProtKB">
        <authorList>
            <consortium name="WormBaseParasite"/>
        </authorList>
    </citation>
    <scope>IDENTIFICATION</scope>
</reference>
<dbReference type="FunFam" id="1.20.120.1780:FF:000001">
    <property type="entry name" value="4-hydroxybenzoate octaprenyltransferase"/>
    <property type="match status" value="1"/>
</dbReference>
<proteinExistence type="inferred from homology"/>
<keyword evidence="6" id="KW-1133">Transmembrane helix</keyword>
<reference evidence="8" key="1">
    <citation type="journal article" date="2013" name="Genetics">
        <title>The draft genome and transcriptome of Panagrellus redivivus are shaped by the harsh demands of a free-living lifestyle.</title>
        <authorList>
            <person name="Srinivasan J."/>
            <person name="Dillman A.R."/>
            <person name="Macchietto M.G."/>
            <person name="Heikkinen L."/>
            <person name="Lakso M."/>
            <person name="Fracchia K.M."/>
            <person name="Antoshechkin I."/>
            <person name="Mortazavi A."/>
            <person name="Wong G."/>
            <person name="Sternberg P.W."/>
        </authorList>
    </citation>
    <scope>NUCLEOTIDE SEQUENCE [LARGE SCALE GENOMIC DNA]</scope>
    <source>
        <strain evidence="8">MT8872</strain>
    </source>
</reference>
<evidence type="ECO:0000256" key="2">
    <source>
        <dbReference type="ARBA" id="ARBA00004141"/>
    </source>
</evidence>
<dbReference type="PANTHER" id="PTHR11048:SF28">
    <property type="entry name" value="4-HYDROXYBENZOATE POLYPRENYLTRANSFERASE, MITOCHONDRIAL"/>
    <property type="match status" value="1"/>
</dbReference>
<evidence type="ECO:0000256" key="4">
    <source>
        <dbReference type="ARBA" id="ARBA00022679"/>
    </source>
</evidence>
<comment type="subcellular location">
    <subcellularLocation>
        <location evidence="2">Membrane</location>
        <topology evidence="2">Multi-pass membrane protein</topology>
    </subcellularLocation>
</comment>
<evidence type="ECO:0000313" key="8">
    <source>
        <dbReference type="Proteomes" id="UP000492821"/>
    </source>
</evidence>
<accession>A0A7E4W539</accession>